<evidence type="ECO:0000313" key="1">
    <source>
        <dbReference type="EnsemblMetazoa" id="PPA42243.1"/>
    </source>
</evidence>
<name>A0A2A6C0Y9_PRIPA</name>
<dbReference type="Proteomes" id="UP000005239">
    <property type="component" value="Unassembled WGS sequence"/>
</dbReference>
<dbReference type="EnsemblMetazoa" id="PPA42243.1">
    <property type="protein sequence ID" value="PPA42243.1"/>
    <property type="gene ID" value="WBGene00280612"/>
</dbReference>
<accession>A0A8R1Z019</accession>
<gene>
    <name evidence="1" type="primary">WBGene00280612</name>
</gene>
<reference evidence="2" key="1">
    <citation type="journal article" date="2008" name="Nat. Genet.">
        <title>The Pristionchus pacificus genome provides a unique perspective on nematode lifestyle and parasitism.</title>
        <authorList>
            <person name="Dieterich C."/>
            <person name="Clifton S.W."/>
            <person name="Schuster L.N."/>
            <person name="Chinwalla A."/>
            <person name="Delehaunty K."/>
            <person name="Dinkelacker I."/>
            <person name="Fulton L."/>
            <person name="Fulton R."/>
            <person name="Godfrey J."/>
            <person name="Minx P."/>
            <person name="Mitreva M."/>
            <person name="Roeseler W."/>
            <person name="Tian H."/>
            <person name="Witte H."/>
            <person name="Yang S.P."/>
            <person name="Wilson R.K."/>
            <person name="Sommer R.J."/>
        </authorList>
    </citation>
    <scope>NUCLEOTIDE SEQUENCE [LARGE SCALE GENOMIC DNA]</scope>
    <source>
        <strain evidence="2">PS312</strain>
    </source>
</reference>
<evidence type="ECO:0000313" key="2">
    <source>
        <dbReference type="Proteomes" id="UP000005239"/>
    </source>
</evidence>
<proteinExistence type="predicted"/>
<keyword evidence="2" id="KW-1185">Reference proteome</keyword>
<reference evidence="1" key="2">
    <citation type="submission" date="2022-06" db="UniProtKB">
        <authorList>
            <consortium name="EnsemblMetazoa"/>
        </authorList>
    </citation>
    <scope>IDENTIFICATION</scope>
    <source>
        <strain evidence="1">PS312</strain>
    </source>
</reference>
<organism evidence="1 2">
    <name type="scientific">Pristionchus pacificus</name>
    <name type="common">Parasitic nematode worm</name>
    <dbReference type="NCBI Taxonomy" id="54126"/>
    <lineage>
        <taxon>Eukaryota</taxon>
        <taxon>Metazoa</taxon>
        <taxon>Ecdysozoa</taxon>
        <taxon>Nematoda</taxon>
        <taxon>Chromadorea</taxon>
        <taxon>Rhabditida</taxon>
        <taxon>Rhabditina</taxon>
        <taxon>Diplogasteromorpha</taxon>
        <taxon>Diplogasteroidea</taxon>
        <taxon>Neodiplogasteridae</taxon>
        <taxon>Pristionchus</taxon>
    </lineage>
</organism>
<sequence length="428" mass="48016">MIIILLVLLLFLPAANAGCPYCGNPCPKCTNVTYTETNGTQCETLKCADGSYPTWASSDEDIETVETFNHQMFCTRITNWKDPVWMNKDSTVIVKRNQSITCNNFNIPKDTIKSICDSENLLCEKLTLDPYKINTCSGQVNYEYNGVTYQTQSIELEKKAGKWTAINDTLMTTDDQRHIGIDEEANAYCIYTCDKSKLFLSSEQCDGREQCVQPFSSQPWLFECPTNYNLWVIDRLDSSTFRSPTQQVVKCDRGKFKMDDSELAAAKCSTKVPIVNSIGETTAAIPIDSHNSQAAQQTDEKTSSTVDLSTVIAITAVLSLIILIVLICAIVLLIKVRGYQKANNLTSNATSLSSSKKIRSEGIVLDRNSTRKETWENRKSKERRRKAVEALRTTKVSVNTEKNDKEKKNVRPLYLKQESTLGSFDTGH</sequence>
<protein>
    <submittedName>
        <fullName evidence="1">Uncharacterized protein</fullName>
    </submittedName>
</protein>
<accession>A0A2A6C0Y9</accession>
<dbReference type="AlphaFoldDB" id="A0A2A6C0Y9"/>